<reference evidence="1" key="1">
    <citation type="submission" date="2023-04" db="EMBL/GenBank/DDBJ databases">
        <title>Ambrosiozyma monospora NBRC 10751.</title>
        <authorList>
            <person name="Ichikawa N."/>
            <person name="Sato H."/>
            <person name="Tonouchi N."/>
        </authorList>
    </citation>
    <scope>NUCLEOTIDE SEQUENCE</scope>
    <source>
        <strain evidence="1">NBRC 10751</strain>
    </source>
</reference>
<proteinExistence type="predicted"/>
<gene>
    <name evidence="1" type="ORF">Amon02_000573400</name>
</gene>
<accession>A0ACB5T6V6</accession>
<keyword evidence="2" id="KW-1185">Reference proteome</keyword>
<name>A0ACB5T6V6_AMBMO</name>
<dbReference type="Proteomes" id="UP001165064">
    <property type="component" value="Unassembled WGS sequence"/>
</dbReference>
<evidence type="ECO:0000313" key="1">
    <source>
        <dbReference type="EMBL" id="GME82759.1"/>
    </source>
</evidence>
<dbReference type="EMBL" id="BSXS01004310">
    <property type="protein sequence ID" value="GME82759.1"/>
    <property type="molecule type" value="Genomic_DNA"/>
</dbReference>
<organism evidence="1 2">
    <name type="scientific">Ambrosiozyma monospora</name>
    <name type="common">Yeast</name>
    <name type="synonym">Endomycopsis monosporus</name>
    <dbReference type="NCBI Taxonomy" id="43982"/>
    <lineage>
        <taxon>Eukaryota</taxon>
        <taxon>Fungi</taxon>
        <taxon>Dikarya</taxon>
        <taxon>Ascomycota</taxon>
        <taxon>Saccharomycotina</taxon>
        <taxon>Pichiomycetes</taxon>
        <taxon>Pichiales</taxon>
        <taxon>Pichiaceae</taxon>
        <taxon>Ambrosiozyma</taxon>
    </lineage>
</organism>
<evidence type="ECO:0000313" key="2">
    <source>
        <dbReference type="Proteomes" id="UP001165064"/>
    </source>
</evidence>
<comment type="caution">
    <text evidence="1">The sequence shown here is derived from an EMBL/GenBank/DDBJ whole genome shotgun (WGS) entry which is preliminary data.</text>
</comment>
<sequence>MSRSGSAVSLKEKPAKTSTPVSSMPPTPKKTPTNNNSSPQAIKSTSNVRVNNELNRLSLPRLPENGMSEFRHLVDIIFEDEKPAQSSEPAKTPVSAAPISTNETPSQEALQSQQIQQSKSKSSTQSYEEPHQVTIFEDETHLSLSTHSDKMTLSSGTFKKFDTNNSATLGSAATNESLVTDNTSASSVDYLSTSSFSLDPKVKTRTVSGGSRNASGASIVLEKFGVKMNAYGTLNSTAAVVTDSTTTSEVNSTGRKDLRSLVAMQKKSSLEASTKRLSSLRKSGSSSVRNLNSFLEDGRNMKVDDFNSTHRETNRLSIPKAVDRTITNNSSDSKTLGTDRSMAHSEYSYDVDYSLHSAVQVPISSPNAQHFPGGVSNGDKESDDKFADAESDRFPAFSPKLNQSNSELKVHRKADSAASTQENLSKFIQKPNYKAARCSLLANSNYEMPEESKSGKKLNLTPEKKRASLVKPIIEGAPNDGVSIFDDPVEDDTIPDGRMSSNLDRENTTIFDDVNALPELEEIPTKDLVNMRKQRASMVTIENHFPGKTAFDSPSQNVNINYAAYLKDSNAPPQHQE</sequence>
<protein>
    <submittedName>
        <fullName evidence="1">Unnamed protein product</fullName>
    </submittedName>
</protein>